<dbReference type="GO" id="GO:0003700">
    <property type="term" value="F:DNA-binding transcription factor activity"/>
    <property type="evidence" value="ECO:0007669"/>
    <property type="project" value="TreeGrafter"/>
</dbReference>
<dbReference type="EMBL" id="JACIGW010000008">
    <property type="protein sequence ID" value="MBB4351131.1"/>
    <property type="molecule type" value="Genomic_DNA"/>
</dbReference>
<proteinExistence type="predicted"/>
<dbReference type="PRINTS" id="PR00455">
    <property type="entry name" value="HTHTETR"/>
</dbReference>
<dbReference type="SUPFAM" id="SSF46689">
    <property type="entry name" value="Homeodomain-like"/>
    <property type="match status" value="1"/>
</dbReference>
<dbReference type="InterPro" id="IPR023772">
    <property type="entry name" value="DNA-bd_HTH_TetR-type_CS"/>
</dbReference>
<organism evidence="5 7">
    <name type="scientific">Aliirhizobium cellulosilyticum</name>
    <dbReference type="NCBI Taxonomy" id="393664"/>
    <lineage>
        <taxon>Bacteria</taxon>
        <taxon>Pseudomonadati</taxon>
        <taxon>Pseudomonadota</taxon>
        <taxon>Alphaproteobacteria</taxon>
        <taxon>Hyphomicrobiales</taxon>
        <taxon>Rhizobiaceae</taxon>
        <taxon>Aliirhizobium</taxon>
    </lineage>
</organism>
<keyword evidence="7" id="KW-1185">Reference proteome</keyword>
<keyword evidence="1 2" id="KW-0238">DNA-binding</keyword>
<evidence type="ECO:0000256" key="1">
    <source>
        <dbReference type="ARBA" id="ARBA00023125"/>
    </source>
</evidence>
<evidence type="ECO:0000313" key="6">
    <source>
        <dbReference type="Proteomes" id="UP000520770"/>
    </source>
</evidence>
<dbReference type="PANTHER" id="PTHR30055">
    <property type="entry name" value="HTH-TYPE TRANSCRIPTIONAL REGULATOR RUTR"/>
    <property type="match status" value="1"/>
</dbReference>
<dbReference type="PROSITE" id="PS50977">
    <property type="entry name" value="HTH_TETR_2"/>
    <property type="match status" value="1"/>
</dbReference>
<dbReference type="Proteomes" id="UP000524535">
    <property type="component" value="Unassembled WGS sequence"/>
</dbReference>
<dbReference type="InterPro" id="IPR009057">
    <property type="entry name" value="Homeodomain-like_sf"/>
</dbReference>
<dbReference type="InterPro" id="IPR050109">
    <property type="entry name" value="HTH-type_TetR-like_transc_reg"/>
</dbReference>
<dbReference type="InterPro" id="IPR001647">
    <property type="entry name" value="HTH_TetR"/>
</dbReference>
<comment type="caution">
    <text evidence="5">The sequence shown here is derived from an EMBL/GenBank/DDBJ whole genome shotgun (WGS) entry which is preliminary data.</text>
</comment>
<evidence type="ECO:0000313" key="7">
    <source>
        <dbReference type="Proteomes" id="UP000524535"/>
    </source>
</evidence>
<dbReference type="Pfam" id="PF00440">
    <property type="entry name" value="TetR_N"/>
    <property type="match status" value="1"/>
</dbReference>
<dbReference type="Proteomes" id="UP000520770">
    <property type="component" value="Unassembled WGS sequence"/>
</dbReference>
<dbReference type="AlphaFoldDB" id="A0A7W6TK73"/>
<dbReference type="PROSITE" id="PS01081">
    <property type="entry name" value="HTH_TETR_1"/>
    <property type="match status" value="1"/>
</dbReference>
<dbReference type="InterPro" id="IPR036271">
    <property type="entry name" value="Tet_transcr_reg_TetR-rel_C_sf"/>
</dbReference>
<gene>
    <name evidence="5" type="ORF">GGE31_004835</name>
    <name evidence="4" type="ORF">GGE33_004909</name>
</gene>
<dbReference type="GO" id="GO:0000976">
    <property type="term" value="F:transcription cis-regulatory region binding"/>
    <property type="evidence" value="ECO:0007669"/>
    <property type="project" value="TreeGrafter"/>
</dbReference>
<feature type="domain" description="HTH tetR-type" evidence="3">
    <location>
        <begin position="16"/>
        <end position="76"/>
    </location>
</feature>
<dbReference type="SUPFAM" id="SSF48498">
    <property type="entry name" value="Tetracyclin repressor-like, C-terminal domain"/>
    <property type="match status" value="1"/>
</dbReference>
<evidence type="ECO:0000256" key="2">
    <source>
        <dbReference type="PROSITE-ProRule" id="PRU00335"/>
    </source>
</evidence>
<name>A0A7W6TK73_9HYPH</name>
<evidence type="ECO:0000259" key="3">
    <source>
        <dbReference type="PROSITE" id="PS50977"/>
    </source>
</evidence>
<evidence type="ECO:0000313" key="4">
    <source>
        <dbReference type="EMBL" id="MBB4351131.1"/>
    </source>
</evidence>
<reference evidence="6 7" key="1">
    <citation type="submission" date="2020-08" db="EMBL/GenBank/DDBJ databases">
        <title>Genomic Encyclopedia of Type Strains, Phase IV (KMG-V): Genome sequencing to study the core and pangenomes of soil and plant-associated prokaryotes.</title>
        <authorList>
            <person name="Whitman W."/>
        </authorList>
    </citation>
    <scope>NUCLEOTIDE SEQUENCE [LARGE SCALE GENOMIC DNA]</scope>
    <source>
        <strain evidence="5 7">SEMIA 444</strain>
        <strain evidence="4 6">SEMIA 448</strain>
    </source>
</reference>
<protein>
    <submittedName>
        <fullName evidence="5">AcrR family transcriptional regulator</fullName>
    </submittedName>
</protein>
<dbReference type="EMBL" id="JACIGY010000009">
    <property type="protein sequence ID" value="MBB4414293.1"/>
    <property type="molecule type" value="Genomic_DNA"/>
</dbReference>
<dbReference type="RefSeq" id="WP_246436435.1">
    <property type="nucleotide sequence ID" value="NZ_JACIGW010000008.1"/>
</dbReference>
<dbReference type="InterPro" id="IPR041586">
    <property type="entry name" value="PsrA_TetR_C"/>
</dbReference>
<dbReference type="Gene3D" id="1.10.357.10">
    <property type="entry name" value="Tetracycline Repressor, domain 2"/>
    <property type="match status" value="1"/>
</dbReference>
<accession>A0A7W6TK73</accession>
<dbReference type="Pfam" id="PF17939">
    <property type="entry name" value="TetR_C_30"/>
    <property type="match status" value="1"/>
</dbReference>
<feature type="DNA-binding region" description="H-T-H motif" evidence="2">
    <location>
        <begin position="39"/>
        <end position="58"/>
    </location>
</feature>
<sequence>MVRKASGSTAARQAMMEPRERIIASARDVFIEQGLDLATVREITLRAEVNVAAISYYFGSKDELISEVLNIMMEPYTSARIVALDACEASAAPAYPSLAKVAEALVRPMVEFSRDADGARPLTRLILQIRSRPREMTTRFFVRRVDPAVFRFIDAFSRAVPSLTRADIFWRYNFSIGAIMQVLIDSDHASFRLKQLSGGLCDTDDDEQIISQLTAYICAGFQAPPVV</sequence>
<dbReference type="PANTHER" id="PTHR30055:SF235">
    <property type="entry name" value="TRANSCRIPTIONAL REGULATORY PROTEIN"/>
    <property type="match status" value="1"/>
</dbReference>
<evidence type="ECO:0000313" key="5">
    <source>
        <dbReference type="EMBL" id="MBB4414293.1"/>
    </source>
</evidence>